<dbReference type="OrthoDB" id="10070851at2759"/>
<dbReference type="InterPro" id="IPR001849">
    <property type="entry name" value="PH_domain"/>
</dbReference>
<dbReference type="PROSITE" id="PS50003">
    <property type="entry name" value="PH_DOMAIN"/>
    <property type="match status" value="1"/>
</dbReference>
<dbReference type="Gene3D" id="2.30.29.30">
    <property type="entry name" value="Pleckstrin-homology domain (PH domain)/Phosphotyrosine-binding domain (PTB)"/>
    <property type="match status" value="1"/>
</dbReference>
<evidence type="ECO:0000259" key="7">
    <source>
        <dbReference type="PROSITE" id="PS51778"/>
    </source>
</evidence>
<evidence type="ECO:0000256" key="2">
    <source>
        <dbReference type="ARBA" id="ARBA00022692"/>
    </source>
</evidence>
<evidence type="ECO:0000259" key="6">
    <source>
        <dbReference type="PROSITE" id="PS50003"/>
    </source>
</evidence>
<organism evidence="8 9">
    <name type="scientific">Sphaerosporella brunnea</name>
    <dbReference type="NCBI Taxonomy" id="1250544"/>
    <lineage>
        <taxon>Eukaryota</taxon>
        <taxon>Fungi</taxon>
        <taxon>Dikarya</taxon>
        <taxon>Ascomycota</taxon>
        <taxon>Pezizomycotina</taxon>
        <taxon>Pezizomycetes</taxon>
        <taxon>Pezizales</taxon>
        <taxon>Pyronemataceae</taxon>
        <taxon>Sphaerosporella</taxon>
    </lineage>
</organism>
<dbReference type="PROSITE" id="PS51778">
    <property type="entry name" value="VAST"/>
    <property type="match status" value="1"/>
</dbReference>
<dbReference type="InterPro" id="IPR004148">
    <property type="entry name" value="BAR_dom"/>
</dbReference>
<feature type="domain" description="VASt" evidence="7">
    <location>
        <begin position="818"/>
        <end position="990"/>
    </location>
</feature>
<dbReference type="GO" id="GO:0016020">
    <property type="term" value="C:membrane"/>
    <property type="evidence" value="ECO:0007669"/>
    <property type="project" value="UniProtKB-SubCell"/>
</dbReference>
<dbReference type="CDD" id="cd13280">
    <property type="entry name" value="PH_SIP3"/>
    <property type="match status" value="1"/>
</dbReference>
<dbReference type="GO" id="GO:0005737">
    <property type="term" value="C:cytoplasm"/>
    <property type="evidence" value="ECO:0007669"/>
    <property type="project" value="InterPro"/>
</dbReference>
<evidence type="ECO:0000256" key="1">
    <source>
        <dbReference type="ARBA" id="ARBA00004370"/>
    </source>
</evidence>
<dbReference type="FunCoup" id="A0A5J5EIF2">
    <property type="interactions" value="47"/>
</dbReference>
<sequence>MSSAVITLSPATLKEAALDSPTFRGTVSHYAEQVDLIEKWLDGFIKASTKLVSEVLSLEDPINNYLVRAVPGNTSESVVDHDYTLLALQRYAEGSKGFWTNIITGAKRVERNVVEPLLAFQRGEVKTFKELRRLLEATQAKYDSLLARYLSQSKAKEPSALREDAFQLYEARKAYIRTCFDFCVAAPVFRQSLDRILIKVISNQWREQMNMRKDATGLLERCNTDVERVRSCYDSMEVNEGTFRKQLMAARTEIEKRTMKQYQPGRELDEYSVNTVPYLTSRPAAVAPAEGEEVPSEKQGWLTMRTLTGKPTRSVWIRRWFFIKAGIFGWLVHGYRGGGVEESEKVGVLLCNIKPAFQEDRRFCFEVKTKDTTILLQTETQADLSSWLAVFEQAKRSAVESSSLVASTQAFSILPPSAPAPPFEPAYVTKGHDGNSANSVVPQESHSILLPRRRAEDDSHDFARSQTLGPGMAFSRGVASLDVPRNGPESPAAASGLHRKTNSAIGERNISPSGTATTLLSQPDAESTLPEVSSLAPLTLSSAPAPVNLLTSATVTSGSGIHGVAEKSSSAEKGHRKTVSLDISQQREASAHEEVHEYFPGYPQSLVVQDEHFRMLFPGTKNHVVLLVFRATWSPNDKQELPGRCFMTAQNLHFYSHYLGLVFTHTMPLYTISEVKAAPEKECDYLFLHMKPVSSDDDEAEMGLITIKVFLEPLRLLQRRIDLLVKNSHNKVGSEKDPRLNSRELLQRLVAMEKEVEHGQSSDQGSWEDVGLYMDGHHDGRREAGEIKLNIADHTEEKKPDGKVKLPAAPVEYIPPGMTRKSLEREFSVSPKVLFHVMFGEKSSVFQTLYANRRSKQPVQQVAWKEIDKGRARRTFAYNATFLDIFGRNRRADIEDHQTIEKQDGSICYVVTDIKIPWHLPHGMDFIMVSKIVITYVDKAKSKLTVYTRLDWFKDPMLSKRMIEKQALEDLDNDALDLGDVVAEAIRKLGRLPQLHTAVTMFGGILNSPITSASATVEKPTLNHVSSTRIPIKHRPLSMLILENALSSAESAASSVIIAFVAVGKLITAHWVLLLLLSGSVIGNFSLSNRAGRAYWSERRADRFLKAIRVAPDGVMQRAITLTDLSDAIKPSFSNATTTTTTGVCWRKFEERAEEGDGPMGKRLGIGRQRLGMVRHDLVVALRVVNGIERDLVKAEWERWREDERRRCRLARRLLLVDGEAQGMQELERYCSDCEVDAAAGEAAVV</sequence>
<dbReference type="EMBL" id="VXIS01000311">
    <property type="protein sequence ID" value="KAA8894789.1"/>
    <property type="molecule type" value="Genomic_DNA"/>
</dbReference>
<evidence type="ECO:0000313" key="9">
    <source>
        <dbReference type="Proteomes" id="UP000326924"/>
    </source>
</evidence>
<dbReference type="Pfam" id="PF00169">
    <property type="entry name" value="PH"/>
    <property type="match status" value="1"/>
</dbReference>
<dbReference type="SUPFAM" id="SSF103657">
    <property type="entry name" value="BAR/IMD domain-like"/>
    <property type="match status" value="1"/>
</dbReference>
<name>A0A5J5EIF2_9PEZI</name>
<comment type="caution">
    <text evidence="8">The sequence shown here is derived from an EMBL/GenBank/DDBJ whole genome shotgun (WGS) entry which is preliminary data.</text>
</comment>
<dbReference type="SUPFAM" id="SSF50729">
    <property type="entry name" value="PH domain-like"/>
    <property type="match status" value="1"/>
</dbReference>
<keyword evidence="9" id="KW-1185">Reference proteome</keyword>
<dbReference type="InterPro" id="IPR039463">
    <property type="entry name" value="Sip3/Lam1_BAR"/>
</dbReference>
<dbReference type="InterPro" id="IPR027267">
    <property type="entry name" value="AH/BAR_dom_sf"/>
</dbReference>
<evidence type="ECO:0000256" key="3">
    <source>
        <dbReference type="ARBA" id="ARBA00022989"/>
    </source>
</evidence>
<feature type="domain" description="PH" evidence="6">
    <location>
        <begin position="295"/>
        <end position="396"/>
    </location>
</feature>
<accession>A0A5J5EIF2</accession>
<dbReference type="SMART" id="SM00233">
    <property type="entry name" value="PH"/>
    <property type="match status" value="1"/>
</dbReference>
<gene>
    <name evidence="8" type="ORF">FN846DRAFT_972652</name>
</gene>
<evidence type="ECO:0000313" key="8">
    <source>
        <dbReference type="EMBL" id="KAA8894789.1"/>
    </source>
</evidence>
<feature type="region of interest" description="Disordered" evidence="5">
    <location>
        <begin position="479"/>
        <end position="530"/>
    </location>
</feature>
<feature type="compositionally biased region" description="Polar residues" evidence="5">
    <location>
        <begin position="510"/>
        <end position="525"/>
    </location>
</feature>
<evidence type="ECO:0000256" key="5">
    <source>
        <dbReference type="SAM" id="MobiDB-lite"/>
    </source>
</evidence>
<reference evidence="8 9" key="1">
    <citation type="submission" date="2019-09" db="EMBL/GenBank/DDBJ databases">
        <title>Draft genome of the ectomycorrhizal ascomycete Sphaerosporella brunnea.</title>
        <authorList>
            <consortium name="DOE Joint Genome Institute"/>
            <person name="Benucci G.M."/>
            <person name="Marozzi G."/>
            <person name="Antonielli L."/>
            <person name="Sanchez S."/>
            <person name="Marco P."/>
            <person name="Wang X."/>
            <person name="Falini L.B."/>
            <person name="Barry K."/>
            <person name="Haridas S."/>
            <person name="Lipzen A."/>
            <person name="Labutti K."/>
            <person name="Grigoriev I.V."/>
            <person name="Murat C."/>
            <person name="Martin F."/>
            <person name="Albertini E."/>
            <person name="Donnini D."/>
            <person name="Bonito G."/>
        </authorList>
    </citation>
    <scope>NUCLEOTIDE SEQUENCE [LARGE SCALE GENOMIC DNA]</scope>
    <source>
        <strain evidence="8 9">Sb_GMNB300</strain>
    </source>
</reference>
<dbReference type="Gene3D" id="1.20.1270.60">
    <property type="entry name" value="Arfaptin homology (AH) domain/BAR domain"/>
    <property type="match status" value="1"/>
</dbReference>
<dbReference type="InParanoid" id="A0A5J5EIF2"/>
<feature type="region of interest" description="Disordered" evidence="5">
    <location>
        <begin position="560"/>
        <end position="579"/>
    </location>
</feature>
<protein>
    <submittedName>
        <fullName evidence="8">Uncharacterized protein</fullName>
    </submittedName>
</protein>
<dbReference type="InterPro" id="IPR011993">
    <property type="entry name" value="PH-like_dom_sf"/>
</dbReference>
<evidence type="ECO:0000256" key="4">
    <source>
        <dbReference type="ARBA" id="ARBA00023136"/>
    </source>
</evidence>
<comment type="subcellular location">
    <subcellularLocation>
        <location evidence="1">Membrane</location>
    </subcellularLocation>
</comment>
<dbReference type="Proteomes" id="UP000326924">
    <property type="component" value="Unassembled WGS sequence"/>
</dbReference>
<keyword evidence="2" id="KW-0812">Transmembrane</keyword>
<keyword evidence="3" id="KW-1133">Transmembrane helix</keyword>
<dbReference type="Pfam" id="PF16746">
    <property type="entry name" value="BAR_3"/>
    <property type="match status" value="1"/>
</dbReference>
<dbReference type="PANTHER" id="PTHR14248">
    <property type="entry name" value="CYCLIN Y, ISOFORM A"/>
    <property type="match status" value="1"/>
</dbReference>
<dbReference type="Pfam" id="PF16016">
    <property type="entry name" value="VASt"/>
    <property type="match status" value="1"/>
</dbReference>
<dbReference type="CDD" id="cd07609">
    <property type="entry name" value="BAR_SIP3_fungi"/>
    <property type="match status" value="1"/>
</dbReference>
<dbReference type="AlphaFoldDB" id="A0A5J5EIF2"/>
<dbReference type="InterPro" id="IPR042067">
    <property type="entry name" value="Sip3_PH"/>
</dbReference>
<dbReference type="FunFam" id="2.30.29.30:FF:000349">
    <property type="entry name" value="Transcription factor SipA3"/>
    <property type="match status" value="1"/>
</dbReference>
<proteinExistence type="predicted"/>
<keyword evidence="4" id="KW-0472">Membrane</keyword>
<dbReference type="InterPro" id="IPR031968">
    <property type="entry name" value="VASt"/>
</dbReference>